<feature type="domain" description="Rhodanese" evidence="1">
    <location>
        <begin position="79"/>
        <end position="165"/>
    </location>
</feature>
<evidence type="ECO:0000313" key="3">
    <source>
        <dbReference type="Proteomes" id="UP000278632"/>
    </source>
</evidence>
<dbReference type="Proteomes" id="UP000278632">
    <property type="component" value="Unassembled WGS sequence"/>
</dbReference>
<dbReference type="AlphaFoldDB" id="A0A3N0B7P1"/>
<dbReference type="PROSITE" id="PS50206">
    <property type="entry name" value="RHODANESE_3"/>
    <property type="match status" value="1"/>
</dbReference>
<dbReference type="InterPro" id="IPR050229">
    <property type="entry name" value="GlpE_sulfurtransferase"/>
</dbReference>
<dbReference type="SMART" id="SM00450">
    <property type="entry name" value="RHOD"/>
    <property type="match status" value="1"/>
</dbReference>
<gene>
    <name evidence="2" type="ORF">DMP08_08070</name>
</gene>
<dbReference type="InterPro" id="IPR036873">
    <property type="entry name" value="Rhodanese-like_dom_sf"/>
</dbReference>
<dbReference type="GO" id="GO:0004792">
    <property type="term" value="F:thiosulfate-cyanide sulfurtransferase activity"/>
    <property type="evidence" value="ECO:0007669"/>
    <property type="project" value="InterPro"/>
</dbReference>
<dbReference type="PANTHER" id="PTHR43031">
    <property type="entry name" value="FAD-DEPENDENT OXIDOREDUCTASE"/>
    <property type="match status" value="1"/>
</dbReference>
<keyword evidence="3" id="KW-1185">Reference proteome</keyword>
<protein>
    <submittedName>
        <fullName evidence="2">Rhodanese-like domain-containing protein</fullName>
    </submittedName>
</protein>
<evidence type="ECO:0000259" key="1">
    <source>
        <dbReference type="PROSITE" id="PS50206"/>
    </source>
</evidence>
<sequence>MHRPRHRNQEGARSMDHRTKRFGLTLSLVALAATGILAMAACSAPPSTEEGARMTNDDTTAAPTTYRTISSIEAQGIIEQGGVTVVDVRTPKEYAEKHIPGAINIPVESIASSKPAELANPDEELLIYCRSGVRSKQAAEKLIALGYRNVTDMGGIIDWHGETVAGSQPNGS</sequence>
<dbReference type="EMBL" id="QICD01000015">
    <property type="protein sequence ID" value="RNL42930.1"/>
    <property type="molecule type" value="Genomic_DNA"/>
</dbReference>
<accession>A0A3N0B7P1</accession>
<dbReference type="PROSITE" id="PS00380">
    <property type="entry name" value="RHODANESE_1"/>
    <property type="match status" value="1"/>
</dbReference>
<dbReference type="OrthoDB" id="9800872at2"/>
<dbReference type="InterPro" id="IPR001307">
    <property type="entry name" value="Thiosulphate_STrfase_CS"/>
</dbReference>
<dbReference type="CDD" id="cd00158">
    <property type="entry name" value="RHOD"/>
    <property type="match status" value="1"/>
</dbReference>
<dbReference type="SUPFAM" id="SSF52821">
    <property type="entry name" value="Rhodanese/Cell cycle control phosphatase"/>
    <property type="match status" value="1"/>
</dbReference>
<reference evidence="3" key="1">
    <citation type="submission" date="2018-05" db="EMBL/GenBank/DDBJ databases">
        <title>Genome Sequencing of selected type strains of the family Eggerthellaceae.</title>
        <authorList>
            <person name="Danylec N."/>
            <person name="Stoll D.A."/>
            <person name="Doetsch A."/>
            <person name="Huch M."/>
        </authorList>
    </citation>
    <scope>NUCLEOTIDE SEQUENCE [LARGE SCALE GENOMIC DNA]</scope>
    <source>
        <strain evidence="3">DSM 16106</strain>
    </source>
</reference>
<proteinExistence type="predicted"/>
<dbReference type="PANTHER" id="PTHR43031:SF1">
    <property type="entry name" value="PYRIDINE NUCLEOTIDE-DISULPHIDE OXIDOREDUCTASE"/>
    <property type="match status" value="1"/>
</dbReference>
<organism evidence="2 3">
    <name type="scientific">Paraeggerthella hongkongensis</name>
    <dbReference type="NCBI Taxonomy" id="230658"/>
    <lineage>
        <taxon>Bacteria</taxon>
        <taxon>Bacillati</taxon>
        <taxon>Actinomycetota</taxon>
        <taxon>Coriobacteriia</taxon>
        <taxon>Eggerthellales</taxon>
        <taxon>Eggerthellaceae</taxon>
        <taxon>Paraeggerthella</taxon>
    </lineage>
</organism>
<dbReference type="InterPro" id="IPR001763">
    <property type="entry name" value="Rhodanese-like_dom"/>
</dbReference>
<evidence type="ECO:0000313" key="2">
    <source>
        <dbReference type="EMBL" id="RNL42930.1"/>
    </source>
</evidence>
<comment type="caution">
    <text evidence="2">The sequence shown here is derived from an EMBL/GenBank/DDBJ whole genome shotgun (WGS) entry which is preliminary data.</text>
</comment>
<name>A0A3N0B7P1_9ACTN</name>
<dbReference type="Pfam" id="PF00581">
    <property type="entry name" value="Rhodanese"/>
    <property type="match status" value="1"/>
</dbReference>
<dbReference type="Gene3D" id="3.40.250.10">
    <property type="entry name" value="Rhodanese-like domain"/>
    <property type="match status" value="1"/>
</dbReference>